<dbReference type="SUPFAM" id="SSF52540">
    <property type="entry name" value="P-loop containing nucleoside triphosphate hydrolases"/>
    <property type="match status" value="1"/>
</dbReference>
<gene>
    <name evidence="1" type="ORF">LV75_005209</name>
</gene>
<reference evidence="1 2" key="1">
    <citation type="submission" date="2022-06" db="EMBL/GenBank/DDBJ databases">
        <title>Genomic Encyclopedia of Archaeal and Bacterial Type Strains, Phase II (KMG-II): from individual species to whole genera.</title>
        <authorList>
            <person name="Goeker M."/>
        </authorList>
    </citation>
    <scope>NUCLEOTIDE SEQUENCE [LARGE SCALE GENOMIC DNA]</scope>
    <source>
        <strain evidence="1 2">DSM 44255</strain>
    </source>
</reference>
<sequence length="274" mass="30451">MTAPAPYLDPLWARSPALRCVVLVGLPGTGKSLLVRELAAAANGRRTGVLQWDVARRSWDQDPAVQDKYPEIDGVTHARVRVAMGSWVRSAVTDWFTDDDGLLIVEAPLIGGRFSELAHRLDDDAEAVLAAHSTLFTVLAPEDQLRERLRGQRSSDMSEAGDDHLERHNASVDLLDELTDSLRIPAAEQGVTARSDSGYDQDLYVALMAKVLEHRHTMVIRPNRLMAVSGSVYDLDDRAERVWPTRQQVRRSVTESEALSEAALSARVESWYRT</sequence>
<name>A0ABT1IJ61_9PSEU</name>
<proteinExistence type="predicted"/>
<protein>
    <submittedName>
        <fullName evidence="1">AAA ATPase domain</fullName>
    </submittedName>
</protein>
<dbReference type="EMBL" id="JAMTCO010000013">
    <property type="protein sequence ID" value="MCP2272683.1"/>
    <property type="molecule type" value="Genomic_DNA"/>
</dbReference>
<evidence type="ECO:0000313" key="1">
    <source>
        <dbReference type="EMBL" id="MCP2272683.1"/>
    </source>
</evidence>
<dbReference type="InterPro" id="IPR027417">
    <property type="entry name" value="P-loop_NTPase"/>
</dbReference>
<accession>A0ABT1IJ61</accession>
<comment type="caution">
    <text evidence="1">The sequence shown here is derived from an EMBL/GenBank/DDBJ whole genome shotgun (WGS) entry which is preliminary data.</text>
</comment>
<evidence type="ECO:0000313" key="2">
    <source>
        <dbReference type="Proteomes" id="UP001205185"/>
    </source>
</evidence>
<dbReference type="Gene3D" id="3.40.50.300">
    <property type="entry name" value="P-loop containing nucleotide triphosphate hydrolases"/>
    <property type="match status" value="1"/>
</dbReference>
<dbReference type="RefSeq" id="WP_253889606.1">
    <property type="nucleotide sequence ID" value="NZ_BAAAVB010000008.1"/>
</dbReference>
<dbReference type="Proteomes" id="UP001205185">
    <property type="component" value="Unassembled WGS sequence"/>
</dbReference>
<keyword evidence="2" id="KW-1185">Reference proteome</keyword>
<organism evidence="1 2">
    <name type="scientific">Actinokineospora diospyrosa</name>
    <dbReference type="NCBI Taxonomy" id="103728"/>
    <lineage>
        <taxon>Bacteria</taxon>
        <taxon>Bacillati</taxon>
        <taxon>Actinomycetota</taxon>
        <taxon>Actinomycetes</taxon>
        <taxon>Pseudonocardiales</taxon>
        <taxon>Pseudonocardiaceae</taxon>
        <taxon>Actinokineospora</taxon>
    </lineage>
</organism>